<evidence type="ECO:0000313" key="2">
    <source>
        <dbReference type="Proteomes" id="UP000535543"/>
    </source>
</evidence>
<gene>
    <name evidence="1" type="ORF">FGL95_30175</name>
</gene>
<dbReference type="EMBL" id="VCQU01000016">
    <property type="protein sequence ID" value="NMN99294.1"/>
    <property type="molecule type" value="Genomic_DNA"/>
</dbReference>
<dbReference type="AlphaFoldDB" id="A0A848KQW0"/>
<keyword evidence="2" id="KW-1185">Reference proteome</keyword>
<protein>
    <submittedName>
        <fullName evidence="1">Uncharacterized protein</fullName>
    </submittedName>
</protein>
<dbReference type="RefSeq" id="WP_169594436.1">
    <property type="nucleotide sequence ID" value="NZ_VCQU01000016.1"/>
</dbReference>
<reference evidence="1 2" key="2">
    <citation type="submission" date="2020-06" db="EMBL/GenBank/DDBJ databases">
        <title>Antribacter stalactiti gen. nov., sp. nov., a new member of the family Nacardiaceae isolated from a cave.</title>
        <authorList>
            <person name="Kim I.S."/>
        </authorList>
    </citation>
    <scope>NUCLEOTIDE SEQUENCE [LARGE SCALE GENOMIC DNA]</scope>
    <source>
        <strain evidence="1 2">YC2-7</strain>
    </source>
</reference>
<evidence type="ECO:0000313" key="1">
    <source>
        <dbReference type="EMBL" id="NMN99294.1"/>
    </source>
</evidence>
<accession>A0A848KQW0</accession>
<name>A0A848KQW0_9NOCA</name>
<sequence>MTTTEWQLTVTTFAGDLIDAQRGCSNDRNTAICELFAAAHDHVVERDTDILPVYTLILAGQMIGFVATGQTPRTRHPDLGGVIDQLQVVETAVRTVTLERRELIRRR</sequence>
<comment type="caution">
    <text evidence="1">The sequence shown here is derived from an EMBL/GenBank/DDBJ whole genome shotgun (WGS) entry which is preliminary data.</text>
</comment>
<proteinExistence type="predicted"/>
<organism evidence="1 2">
    <name type="scientific">Antrihabitans stalactiti</name>
    <dbReference type="NCBI Taxonomy" id="2584121"/>
    <lineage>
        <taxon>Bacteria</taxon>
        <taxon>Bacillati</taxon>
        <taxon>Actinomycetota</taxon>
        <taxon>Actinomycetes</taxon>
        <taxon>Mycobacteriales</taxon>
        <taxon>Nocardiaceae</taxon>
        <taxon>Antrihabitans</taxon>
    </lineage>
</organism>
<reference evidence="1 2" key="1">
    <citation type="submission" date="2019-05" db="EMBL/GenBank/DDBJ databases">
        <authorList>
            <person name="Lee S.D."/>
        </authorList>
    </citation>
    <scope>NUCLEOTIDE SEQUENCE [LARGE SCALE GENOMIC DNA]</scope>
    <source>
        <strain evidence="1 2">YC2-7</strain>
    </source>
</reference>
<dbReference type="Proteomes" id="UP000535543">
    <property type="component" value="Unassembled WGS sequence"/>
</dbReference>